<keyword evidence="12" id="KW-1185">Reference proteome</keyword>
<gene>
    <name evidence="13" type="primary">LOC102809498</name>
</gene>
<dbReference type="Proteomes" id="UP000694865">
    <property type="component" value="Unplaced"/>
</dbReference>
<protein>
    <submittedName>
        <fullName evidence="13">Transmembrane protein 214-B-like</fullName>
    </submittedName>
</protein>
<keyword evidence="4 11" id="KW-0812">Transmembrane</keyword>
<evidence type="ECO:0000256" key="7">
    <source>
        <dbReference type="ARBA" id="ARBA00022989"/>
    </source>
</evidence>
<dbReference type="PANTHER" id="PTHR13448:SF0">
    <property type="entry name" value="TRANSMEMBRANE PROTEIN 214"/>
    <property type="match status" value="1"/>
</dbReference>
<evidence type="ECO:0000256" key="11">
    <source>
        <dbReference type="SAM" id="Phobius"/>
    </source>
</evidence>
<evidence type="ECO:0000256" key="4">
    <source>
        <dbReference type="ARBA" id="ARBA00022692"/>
    </source>
</evidence>
<accession>A0ABM0MLP1</accession>
<dbReference type="PANTHER" id="PTHR13448">
    <property type="entry name" value="TRANSMEMBRANE PROTEIN 214"/>
    <property type="match status" value="1"/>
</dbReference>
<keyword evidence="9" id="KW-0325">Glycoprotein</keyword>
<evidence type="ECO:0000256" key="6">
    <source>
        <dbReference type="ARBA" id="ARBA00022824"/>
    </source>
</evidence>
<sequence length="298" mass="34822">MCLSTDPHCFSVWCQMYTSHMEQSNVLMNHLLLTWNTISNKLPLNTLRDTVRAFSVTNDELTGKSNQTPYLNQCQRVCKELMAKMTAAKFPWKYMVLLLMTGMVALVTYDIYRYRGFHGSKTDLFLEESGVKTASVQAWNKVTLYSAKANIWMKDNIPYYYSKACEFSEPYLQLLWEKLYQAGVYLAEVTKPQRQWIDEKIPLVLAWIEEWIPIVLASVRYYVSEAWLFLVYYITLLWNNVSPYLHTTGTWLQENVFVGKLSQESISDGLNVTWNVVQNYTIAFRHWCSEMMSTVATE</sequence>
<organism evidence="12 13">
    <name type="scientific">Saccoglossus kowalevskii</name>
    <name type="common">Acorn worm</name>
    <dbReference type="NCBI Taxonomy" id="10224"/>
    <lineage>
        <taxon>Eukaryota</taxon>
        <taxon>Metazoa</taxon>
        <taxon>Hemichordata</taxon>
        <taxon>Enteropneusta</taxon>
        <taxon>Harrimaniidae</taxon>
        <taxon>Saccoglossus</taxon>
    </lineage>
</organism>
<dbReference type="GeneID" id="102809498"/>
<comment type="subunit">
    <text evidence="3">Constitutively interacts with CASP4; required for the localization of procaspase 4 to the ER.</text>
</comment>
<dbReference type="InterPro" id="IPR019308">
    <property type="entry name" value="TMEM214"/>
</dbReference>
<evidence type="ECO:0000256" key="5">
    <source>
        <dbReference type="ARBA" id="ARBA00022703"/>
    </source>
</evidence>
<evidence type="ECO:0000313" key="12">
    <source>
        <dbReference type="Proteomes" id="UP000694865"/>
    </source>
</evidence>
<keyword evidence="5" id="KW-0053">Apoptosis</keyword>
<evidence type="ECO:0000256" key="2">
    <source>
        <dbReference type="ARBA" id="ARBA00007984"/>
    </source>
</evidence>
<proteinExistence type="inferred from homology"/>
<evidence type="ECO:0000313" key="13">
    <source>
        <dbReference type="RefSeq" id="XP_006820932.1"/>
    </source>
</evidence>
<name>A0ABM0MLP1_SACKO</name>
<evidence type="ECO:0000256" key="8">
    <source>
        <dbReference type="ARBA" id="ARBA00023136"/>
    </source>
</evidence>
<dbReference type="RefSeq" id="XP_006820932.1">
    <property type="nucleotide sequence ID" value="XM_006820869.1"/>
</dbReference>
<evidence type="ECO:0000256" key="10">
    <source>
        <dbReference type="ARBA" id="ARBA00024938"/>
    </source>
</evidence>
<evidence type="ECO:0000256" key="9">
    <source>
        <dbReference type="ARBA" id="ARBA00023180"/>
    </source>
</evidence>
<comment type="subcellular location">
    <subcellularLocation>
        <location evidence="1">Endoplasmic reticulum membrane</location>
        <topology evidence="1">Multi-pass membrane protein</topology>
    </subcellularLocation>
</comment>
<evidence type="ECO:0000256" key="3">
    <source>
        <dbReference type="ARBA" id="ARBA00011720"/>
    </source>
</evidence>
<reference evidence="13" key="1">
    <citation type="submission" date="2025-08" db="UniProtKB">
        <authorList>
            <consortium name="RefSeq"/>
        </authorList>
    </citation>
    <scope>IDENTIFICATION</scope>
    <source>
        <tissue evidence="13">Testes</tissue>
    </source>
</reference>
<keyword evidence="7 11" id="KW-1133">Transmembrane helix</keyword>
<comment type="similarity">
    <text evidence="2">Belongs to the TMEM214 family.</text>
</comment>
<dbReference type="Pfam" id="PF10151">
    <property type="entry name" value="TMEM214"/>
    <property type="match status" value="1"/>
</dbReference>
<evidence type="ECO:0000256" key="1">
    <source>
        <dbReference type="ARBA" id="ARBA00004477"/>
    </source>
</evidence>
<keyword evidence="6" id="KW-0256">Endoplasmic reticulum</keyword>
<feature type="transmembrane region" description="Helical" evidence="11">
    <location>
        <begin position="92"/>
        <end position="112"/>
    </location>
</feature>
<comment type="function">
    <text evidence="10">Critical mediator, in cooperation with CASP4, of endoplasmic reticulum-stress induced apoptosis. Required or the activation of CASP4 following endoplasmic reticulum stress.</text>
</comment>
<keyword evidence="8 11" id="KW-0472">Membrane</keyword>